<accession>A0A443SAD4</accession>
<dbReference type="VEuPathDB" id="VectorBase:LDEU007529"/>
<name>A0A443SAD4_9ACAR</name>
<sequence length="31" mass="3653">MWSGFVTGFLPTAKMWSLSQKKPSVRRRAIW</sequence>
<keyword evidence="2" id="KW-1185">Reference proteome</keyword>
<evidence type="ECO:0000313" key="1">
    <source>
        <dbReference type="EMBL" id="RWS24511.1"/>
    </source>
</evidence>
<protein>
    <submittedName>
        <fullName evidence="1">Uncharacterized protein</fullName>
    </submittedName>
</protein>
<comment type="caution">
    <text evidence="1">The sequence shown here is derived from an EMBL/GenBank/DDBJ whole genome shotgun (WGS) entry which is preliminary data.</text>
</comment>
<gene>
    <name evidence="1" type="ORF">B4U80_06222</name>
</gene>
<dbReference type="Proteomes" id="UP000288716">
    <property type="component" value="Unassembled WGS sequence"/>
</dbReference>
<reference evidence="1 2" key="1">
    <citation type="journal article" date="2018" name="Gigascience">
        <title>Genomes of trombidid mites reveal novel predicted allergens and laterally-transferred genes associated with secondary metabolism.</title>
        <authorList>
            <person name="Dong X."/>
            <person name="Chaisiri K."/>
            <person name="Xia D."/>
            <person name="Armstrong S.D."/>
            <person name="Fang Y."/>
            <person name="Donnelly M.J."/>
            <person name="Kadowaki T."/>
            <person name="McGarry J.W."/>
            <person name="Darby A.C."/>
            <person name="Makepeace B.L."/>
        </authorList>
    </citation>
    <scope>NUCLEOTIDE SEQUENCE [LARGE SCALE GENOMIC DNA]</scope>
    <source>
        <strain evidence="1">UoL-UT</strain>
    </source>
</reference>
<dbReference type="AlphaFoldDB" id="A0A443SAD4"/>
<proteinExistence type="predicted"/>
<organism evidence="1 2">
    <name type="scientific">Leptotrombidium deliense</name>
    <dbReference type="NCBI Taxonomy" id="299467"/>
    <lineage>
        <taxon>Eukaryota</taxon>
        <taxon>Metazoa</taxon>
        <taxon>Ecdysozoa</taxon>
        <taxon>Arthropoda</taxon>
        <taxon>Chelicerata</taxon>
        <taxon>Arachnida</taxon>
        <taxon>Acari</taxon>
        <taxon>Acariformes</taxon>
        <taxon>Trombidiformes</taxon>
        <taxon>Prostigmata</taxon>
        <taxon>Anystina</taxon>
        <taxon>Parasitengona</taxon>
        <taxon>Trombiculoidea</taxon>
        <taxon>Trombiculidae</taxon>
        <taxon>Leptotrombidium</taxon>
    </lineage>
</organism>
<dbReference type="EMBL" id="NCKV01004783">
    <property type="protein sequence ID" value="RWS24511.1"/>
    <property type="molecule type" value="Genomic_DNA"/>
</dbReference>
<evidence type="ECO:0000313" key="2">
    <source>
        <dbReference type="Proteomes" id="UP000288716"/>
    </source>
</evidence>